<dbReference type="EMBL" id="BK016017">
    <property type="protein sequence ID" value="DAF89816.1"/>
    <property type="molecule type" value="Genomic_DNA"/>
</dbReference>
<name>A0A8S5U5R3_9CAUD</name>
<organism evidence="2">
    <name type="scientific">Siphoviridae sp. cteLh2</name>
    <dbReference type="NCBI Taxonomy" id="2825590"/>
    <lineage>
        <taxon>Viruses</taxon>
        <taxon>Duplodnaviria</taxon>
        <taxon>Heunggongvirae</taxon>
        <taxon>Uroviricota</taxon>
        <taxon>Caudoviricetes</taxon>
    </lineage>
</organism>
<reference evidence="2" key="1">
    <citation type="journal article" date="2021" name="Proc. Natl. Acad. Sci. U.S.A.">
        <title>A Catalog of Tens of Thousands of Viruses from Human Metagenomes Reveals Hidden Associations with Chronic Diseases.</title>
        <authorList>
            <person name="Tisza M.J."/>
            <person name="Buck C.B."/>
        </authorList>
    </citation>
    <scope>NUCLEOTIDE SEQUENCE</scope>
    <source>
        <strain evidence="2">CteLh2</strain>
    </source>
</reference>
<sequence length="168" mass="19896">MSRQCKCQICGKTLYTNEAYRVSFNKKNKYFCSEEEYQKDLQLKKEKENCYSVVAEIMEVPFITPMMKKEIGNLNQFYNFAIIEKTFKECEQNIKWFLSNNNSSSEYGKTRYVITIIQNNINSVAKKYKQLQNTREKELQKIQTVDVDIINISTNEVNNTSDITQWLD</sequence>
<evidence type="ECO:0000256" key="1">
    <source>
        <dbReference type="SAM" id="Coils"/>
    </source>
</evidence>
<keyword evidence="1" id="KW-0175">Coiled coil</keyword>
<proteinExistence type="predicted"/>
<protein>
    <submittedName>
        <fullName evidence="2">Uncharacterized protein</fullName>
    </submittedName>
</protein>
<evidence type="ECO:0000313" key="2">
    <source>
        <dbReference type="EMBL" id="DAF89816.1"/>
    </source>
</evidence>
<accession>A0A8S5U5R3</accession>
<feature type="coiled-coil region" evidence="1">
    <location>
        <begin position="114"/>
        <end position="141"/>
    </location>
</feature>